<organism evidence="1 2">
    <name type="scientific">Cotesia glomerata</name>
    <name type="common">Lepidopteran parasitic wasp</name>
    <name type="synonym">Apanteles glomeratus</name>
    <dbReference type="NCBI Taxonomy" id="32391"/>
    <lineage>
        <taxon>Eukaryota</taxon>
        <taxon>Metazoa</taxon>
        <taxon>Ecdysozoa</taxon>
        <taxon>Arthropoda</taxon>
        <taxon>Hexapoda</taxon>
        <taxon>Insecta</taxon>
        <taxon>Pterygota</taxon>
        <taxon>Neoptera</taxon>
        <taxon>Endopterygota</taxon>
        <taxon>Hymenoptera</taxon>
        <taxon>Apocrita</taxon>
        <taxon>Ichneumonoidea</taxon>
        <taxon>Braconidae</taxon>
        <taxon>Microgastrinae</taxon>
        <taxon>Cotesia</taxon>
    </lineage>
</organism>
<gene>
    <name evidence="1" type="ORF">KQX54_008915</name>
</gene>
<reference evidence="1 2" key="1">
    <citation type="journal article" date="2021" name="J. Hered.">
        <title>A chromosome-level genome assembly of the parasitoid wasp, Cotesia glomerata (Hymenoptera: Braconidae).</title>
        <authorList>
            <person name="Pinto B.J."/>
            <person name="Weis J.J."/>
            <person name="Gamble T."/>
            <person name="Ode P.J."/>
            <person name="Paul R."/>
            <person name="Zaspel J.M."/>
        </authorList>
    </citation>
    <scope>NUCLEOTIDE SEQUENCE [LARGE SCALE GENOMIC DNA]</scope>
    <source>
        <strain evidence="1">CgM1</strain>
    </source>
</reference>
<dbReference type="AlphaFoldDB" id="A0AAV7I853"/>
<name>A0AAV7I853_COTGL</name>
<accession>A0AAV7I853</accession>
<keyword evidence="2" id="KW-1185">Reference proteome</keyword>
<protein>
    <submittedName>
        <fullName evidence="1">Uncharacterized protein</fullName>
    </submittedName>
</protein>
<dbReference type="Proteomes" id="UP000826195">
    <property type="component" value="Unassembled WGS sequence"/>
</dbReference>
<comment type="caution">
    <text evidence="1">The sequence shown here is derived from an EMBL/GenBank/DDBJ whole genome shotgun (WGS) entry which is preliminary data.</text>
</comment>
<sequence length="112" mass="12691">MEIAPVEWRDADAKMILVIYLVAWRLQYAVFCNRNVGLPCRRQITAMFYAADEIAHPRGGNIVIIYGGNRDGQLVLQNMTIQTSKDDLYPPEVEGNVQGCIEILMTIHLPRS</sequence>
<evidence type="ECO:0000313" key="2">
    <source>
        <dbReference type="Proteomes" id="UP000826195"/>
    </source>
</evidence>
<evidence type="ECO:0000313" key="1">
    <source>
        <dbReference type="EMBL" id="KAH0546362.1"/>
    </source>
</evidence>
<dbReference type="EMBL" id="JAHXZJ010002237">
    <property type="protein sequence ID" value="KAH0546362.1"/>
    <property type="molecule type" value="Genomic_DNA"/>
</dbReference>
<proteinExistence type="predicted"/>